<name>A0AAP3U279_PEDAC</name>
<dbReference type="Gene3D" id="1.10.10.10">
    <property type="entry name" value="Winged helix-like DNA-binding domain superfamily/Winged helix DNA-binding domain"/>
    <property type="match status" value="4"/>
</dbReference>
<feature type="domain" description="RecX third three-helical" evidence="8">
    <location>
        <begin position="220"/>
        <end position="266"/>
    </location>
</feature>
<dbReference type="InterPro" id="IPR053924">
    <property type="entry name" value="RecX_HTH_2nd"/>
</dbReference>
<dbReference type="Proteomes" id="UP001280415">
    <property type="component" value="Unassembled WGS sequence"/>
</dbReference>
<dbReference type="InterPro" id="IPR036388">
    <property type="entry name" value="WH-like_DNA-bd_sf"/>
</dbReference>
<dbReference type="Pfam" id="PF02631">
    <property type="entry name" value="RecX_HTH2"/>
    <property type="match status" value="1"/>
</dbReference>
<organism evidence="11 12">
    <name type="scientific">Pediococcus acidilactici</name>
    <dbReference type="NCBI Taxonomy" id="1254"/>
    <lineage>
        <taxon>Bacteria</taxon>
        <taxon>Bacillati</taxon>
        <taxon>Bacillota</taxon>
        <taxon>Bacilli</taxon>
        <taxon>Lactobacillales</taxon>
        <taxon>Lactobacillaceae</taxon>
        <taxon>Pediococcus</taxon>
        <taxon>Pediococcus acidilactici group</taxon>
    </lineage>
</organism>
<dbReference type="InterPro" id="IPR053926">
    <property type="entry name" value="RecX_HTH_1st"/>
</dbReference>
<dbReference type="NCBIfam" id="NF010733">
    <property type="entry name" value="PRK14135.1"/>
    <property type="match status" value="1"/>
</dbReference>
<dbReference type="HAMAP" id="MF_01114">
    <property type="entry name" value="RecX"/>
    <property type="match status" value="1"/>
</dbReference>
<protein>
    <recommendedName>
        <fullName evidence="4 6">Regulatory protein RecX</fullName>
    </recommendedName>
</protein>
<dbReference type="RefSeq" id="WP_004165485.1">
    <property type="nucleotide sequence ID" value="NZ_BMWN01000003.1"/>
</dbReference>
<feature type="domain" description="RecX first three-helical" evidence="9">
    <location>
        <begin position="69"/>
        <end position="108"/>
    </location>
</feature>
<reference evidence="11" key="2">
    <citation type="submission" date="2023-10" db="EMBL/GenBank/DDBJ databases">
        <authorList>
            <person name="Khurajog B."/>
        </authorList>
    </citation>
    <scope>NUCLEOTIDE SEQUENCE</scope>
    <source>
        <strain evidence="11">BF14</strain>
        <strain evidence="10">BF9</strain>
    </source>
</reference>
<evidence type="ECO:0000313" key="12">
    <source>
        <dbReference type="Proteomes" id="UP001280415"/>
    </source>
</evidence>
<dbReference type="AlphaFoldDB" id="A0AAP3U279"/>
<comment type="function">
    <text evidence="1 6">Modulates RecA activity.</text>
</comment>
<evidence type="ECO:0000256" key="4">
    <source>
        <dbReference type="ARBA" id="ARBA00018111"/>
    </source>
</evidence>
<comment type="similarity">
    <text evidence="3 6">Belongs to the RecX family.</text>
</comment>
<dbReference type="PANTHER" id="PTHR33602:SF1">
    <property type="entry name" value="REGULATORY PROTEIN RECX FAMILY PROTEIN"/>
    <property type="match status" value="1"/>
</dbReference>
<dbReference type="GeneID" id="57366324"/>
<evidence type="ECO:0000313" key="10">
    <source>
        <dbReference type="EMBL" id="MDV2621533.1"/>
    </source>
</evidence>
<evidence type="ECO:0000256" key="3">
    <source>
        <dbReference type="ARBA" id="ARBA00009695"/>
    </source>
</evidence>
<evidence type="ECO:0000256" key="5">
    <source>
        <dbReference type="ARBA" id="ARBA00022490"/>
    </source>
</evidence>
<reference evidence="11" key="1">
    <citation type="journal article" date="2023" name="PeerJ">
        <title>Selection and evaluation of lactic acid bacteria from chicken feces in Thailand as potential probiotics.</title>
        <authorList>
            <person name="Khurajog B."/>
            <person name="Disastra Y."/>
            <person name="Lawwyne L.D."/>
            <person name="Sirichokchatchawan W."/>
            <person name="Niyomtham W."/>
            <person name="Yindee J."/>
            <person name="Hampson D.J."/>
            <person name="Prapasarakul N."/>
        </authorList>
    </citation>
    <scope>NUCLEOTIDE SEQUENCE</scope>
    <source>
        <strain evidence="11">BF14</strain>
        <strain evidence="10">BF9</strain>
    </source>
</reference>
<comment type="subcellular location">
    <subcellularLocation>
        <location evidence="2 6">Cytoplasm</location>
    </subcellularLocation>
</comment>
<keyword evidence="5 6" id="KW-0963">Cytoplasm</keyword>
<dbReference type="InterPro" id="IPR053925">
    <property type="entry name" value="RecX_HTH_3rd"/>
</dbReference>
<dbReference type="EMBL" id="JAWJAX010000009">
    <property type="protein sequence ID" value="MDV2911769.1"/>
    <property type="molecule type" value="Genomic_DNA"/>
</dbReference>
<evidence type="ECO:0000256" key="6">
    <source>
        <dbReference type="HAMAP-Rule" id="MF_01114"/>
    </source>
</evidence>
<dbReference type="Proteomes" id="UP001280897">
    <property type="component" value="Unassembled WGS sequence"/>
</dbReference>
<dbReference type="GO" id="GO:0006282">
    <property type="term" value="P:regulation of DNA repair"/>
    <property type="evidence" value="ECO:0007669"/>
    <property type="project" value="UniProtKB-UniRule"/>
</dbReference>
<dbReference type="Pfam" id="PF21982">
    <property type="entry name" value="RecX_HTH1"/>
    <property type="match status" value="1"/>
</dbReference>
<feature type="domain" description="RecX second three-helical" evidence="7">
    <location>
        <begin position="115"/>
        <end position="154"/>
    </location>
</feature>
<proteinExistence type="inferred from homology"/>
<evidence type="ECO:0000259" key="9">
    <source>
        <dbReference type="Pfam" id="PF21982"/>
    </source>
</evidence>
<evidence type="ECO:0000259" key="7">
    <source>
        <dbReference type="Pfam" id="PF02631"/>
    </source>
</evidence>
<evidence type="ECO:0000313" key="11">
    <source>
        <dbReference type="EMBL" id="MDV2911769.1"/>
    </source>
</evidence>
<evidence type="ECO:0000259" key="8">
    <source>
        <dbReference type="Pfam" id="PF21981"/>
    </source>
</evidence>
<sequence>MININSEETKKITKITAQKRAGRYNVFLDGEYAFPISEETFIHFRLGKGMAVNGTLLKEIGEYETNAEAYNIALTYITGQLRTENEVRQKLRQQDYEESVIEAVIAKLADLNLLDDREYAKSYVRTMMRTGDKGPRYLINHLRQKGVLENDLQAGLQLFTDAEQVALAVRVGQKLQKRHQAQALRQQQLKIRQNLMQKGFTSEIIEKALAEIEFTVDSDAEYEKLRKLGERLLRRYQGQPEYQRTTKIKRSLYQKGFEMELIERFLNENDS</sequence>
<dbReference type="EMBL" id="JAWJAV010000004">
    <property type="protein sequence ID" value="MDV2621533.1"/>
    <property type="molecule type" value="Genomic_DNA"/>
</dbReference>
<comment type="caution">
    <text evidence="11">The sequence shown here is derived from an EMBL/GenBank/DDBJ whole genome shotgun (WGS) entry which is preliminary data.</text>
</comment>
<dbReference type="Pfam" id="PF21981">
    <property type="entry name" value="RecX_HTH3"/>
    <property type="match status" value="2"/>
</dbReference>
<feature type="domain" description="RecX third three-helical" evidence="8">
    <location>
        <begin position="163"/>
        <end position="209"/>
    </location>
</feature>
<dbReference type="GO" id="GO:0005737">
    <property type="term" value="C:cytoplasm"/>
    <property type="evidence" value="ECO:0007669"/>
    <property type="project" value="UniProtKB-SubCell"/>
</dbReference>
<dbReference type="PANTHER" id="PTHR33602">
    <property type="entry name" value="REGULATORY PROTEIN RECX FAMILY PROTEIN"/>
    <property type="match status" value="1"/>
</dbReference>
<accession>A0AAP3U279</accession>
<evidence type="ECO:0000256" key="1">
    <source>
        <dbReference type="ARBA" id="ARBA00003529"/>
    </source>
</evidence>
<evidence type="ECO:0000256" key="2">
    <source>
        <dbReference type="ARBA" id="ARBA00004496"/>
    </source>
</evidence>
<gene>
    <name evidence="6 11" type="primary">recX</name>
    <name evidence="10" type="ORF">R0G89_07270</name>
    <name evidence="11" type="ORF">R0H03_07825</name>
</gene>
<dbReference type="InterPro" id="IPR003783">
    <property type="entry name" value="Regulatory_RecX"/>
</dbReference>